<dbReference type="PANTHER" id="PTHR46621">
    <property type="entry name" value="SNRNA-ACTIVATING PROTEIN COMPLEX SUBUNIT 4"/>
    <property type="match status" value="1"/>
</dbReference>
<gene>
    <name evidence="9" type="ORF">QBC47DRAFT_278966</name>
</gene>
<evidence type="ECO:0000313" key="9">
    <source>
        <dbReference type="EMBL" id="KAK1750301.1"/>
    </source>
</evidence>
<dbReference type="PROSITE" id="PS51294">
    <property type="entry name" value="HTH_MYB"/>
    <property type="match status" value="3"/>
</dbReference>
<dbReference type="PANTHER" id="PTHR46621:SF1">
    <property type="entry name" value="SNRNA-ACTIVATING PROTEIN COMPLEX SUBUNIT 4"/>
    <property type="match status" value="1"/>
</dbReference>
<dbReference type="InterPro" id="IPR017930">
    <property type="entry name" value="Myb_dom"/>
</dbReference>
<dbReference type="FunFam" id="1.10.10.60:FF:000016">
    <property type="entry name" value="Transcriptional activator Myb isoform A"/>
    <property type="match status" value="1"/>
</dbReference>
<dbReference type="GO" id="GO:0019185">
    <property type="term" value="C:snRNA-activating protein complex"/>
    <property type="evidence" value="ECO:0007669"/>
    <property type="project" value="TreeGrafter"/>
</dbReference>
<evidence type="ECO:0000259" key="7">
    <source>
        <dbReference type="PROSITE" id="PS51293"/>
    </source>
</evidence>
<feature type="domain" description="Myb-like" evidence="6">
    <location>
        <begin position="4"/>
        <end position="59"/>
    </location>
</feature>
<feature type="domain" description="HTH myb-type" evidence="8">
    <location>
        <begin position="60"/>
        <end position="114"/>
    </location>
</feature>
<evidence type="ECO:0000256" key="5">
    <source>
        <dbReference type="SAM" id="MobiDB-lite"/>
    </source>
</evidence>
<evidence type="ECO:0000259" key="8">
    <source>
        <dbReference type="PROSITE" id="PS51294"/>
    </source>
</evidence>
<dbReference type="InterPro" id="IPR001005">
    <property type="entry name" value="SANT/Myb"/>
</dbReference>
<evidence type="ECO:0000256" key="2">
    <source>
        <dbReference type="ARBA" id="ARBA00023125"/>
    </source>
</evidence>
<evidence type="ECO:0000256" key="3">
    <source>
        <dbReference type="ARBA" id="ARBA00023163"/>
    </source>
</evidence>
<dbReference type="GO" id="GO:0042795">
    <property type="term" value="P:snRNA transcription by RNA polymerase II"/>
    <property type="evidence" value="ECO:0007669"/>
    <property type="project" value="TreeGrafter"/>
</dbReference>
<dbReference type="GO" id="GO:0042796">
    <property type="term" value="P:snRNA transcription by RNA polymerase III"/>
    <property type="evidence" value="ECO:0007669"/>
    <property type="project" value="TreeGrafter"/>
</dbReference>
<dbReference type="InterPro" id="IPR009057">
    <property type="entry name" value="Homeodomain-like_sf"/>
</dbReference>
<feature type="domain" description="HTH myb-type" evidence="8">
    <location>
        <begin position="4"/>
        <end position="56"/>
    </location>
</feature>
<dbReference type="InterPro" id="IPR051575">
    <property type="entry name" value="Myb-like_DNA-bd"/>
</dbReference>
<feature type="region of interest" description="Disordered" evidence="5">
    <location>
        <begin position="193"/>
        <end position="225"/>
    </location>
</feature>
<dbReference type="Pfam" id="PF00249">
    <property type="entry name" value="Myb_DNA-binding"/>
    <property type="match status" value="1"/>
</dbReference>
<dbReference type="PROSITE" id="PS51293">
    <property type="entry name" value="SANT"/>
    <property type="match status" value="1"/>
</dbReference>
<keyword evidence="10" id="KW-1185">Reference proteome</keyword>
<keyword evidence="4" id="KW-0539">Nucleus</keyword>
<proteinExistence type="predicted"/>
<reference evidence="9" key="1">
    <citation type="submission" date="2023-06" db="EMBL/GenBank/DDBJ databases">
        <title>Genome-scale phylogeny and comparative genomics of the fungal order Sordariales.</title>
        <authorList>
            <consortium name="Lawrence Berkeley National Laboratory"/>
            <person name="Hensen N."/>
            <person name="Bonometti L."/>
            <person name="Westerberg I."/>
            <person name="Brannstrom I.O."/>
            <person name="Guillou S."/>
            <person name="Cros-Aarteil S."/>
            <person name="Calhoun S."/>
            <person name="Haridas S."/>
            <person name="Kuo A."/>
            <person name="Mondo S."/>
            <person name="Pangilinan J."/>
            <person name="Riley R."/>
            <person name="Labutti K."/>
            <person name="Andreopoulos B."/>
            <person name="Lipzen A."/>
            <person name="Chen C."/>
            <person name="Yanf M."/>
            <person name="Daum C."/>
            <person name="Ng V."/>
            <person name="Clum A."/>
            <person name="Steindorff A."/>
            <person name="Ohm R."/>
            <person name="Martin F."/>
            <person name="Silar P."/>
            <person name="Natvig D."/>
            <person name="Lalanne C."/>
            <person name="Gautier V."/>
            <person name="Ament-Velasquez S.L."/>
            <person name="Kruys A."/>
            <person name="Hutchinson M.I."/>
            <person name="Powell A.J."/>
            <person name="Barry K."/>
            <person name="Miller A.N."/>
            <person name="Grigoriev I.V."/>
            <person name="Debuchy R."/>
            <person name="Gladieux P."/>
            <person name="Thoren M.H."/>
            <person name="Johannesson H."/>
        </authorList>
    </citation>
    <scope>NUCLEOTIDE SEQUENCE</scope>
    <source>
        <strain evidence="9">PSN4</strain>
    </source>
</reference>
<feature type="domain" description="Myb-like" evidence="6">
    <location>
        <begin position="111"/>
        <end position="162"/>
    </location>
</feature>
<comment type="caution">
    <text evidence="9">The sequence shown here is derived from an EMBL/GenBank/DDBJ whole genome shotgun (WGS) entry which is preliminary data.</text>
</comment>
<evidence type="ECO:0000256" key="4">
    <source>
        <dbReference type="ARBA" id="ARBA00023242"/>
    </source>
</evidence>
<feature type="compositionally biased region" description="Polar residues" evidence="5">
    <location>
        <begin position="193"/>
        <end position="206"/>
    </location>
</feature>
<evidence type="ECO:0000259" key="6">
    <source>
        <dbReference type="PROSITE" id="PS50090"/>
    </source>
</evidence>
<dbReference type="Gene3D" id="1.10.10.60">
    <property type="entry name" value="Homeodomain-like"/>
    <property type="match status" value="3"/>
</dbReference>
<accession>A0AAJ0B297</accession>
<protein>
    <submittedName>
        <fullName evidence="9">Homeodomain-like protein</fullName>
    </submittedName>
</protein>
<dbReference type="Proteomes" id="UP001239445">
    <property type="component" value="Unassembled WGS sequence"/>
</dbReference>
<dbReference type="Pfam" id="PF13921">
    <property type="entry name" value="Myb_DNA-bind_6"/>
    <property type="match status" value="1"/>
</dbReference>
<dbReference type="EMBL" id="MU839848">
    <property type="protein sequence ID" value="KAK1750301.1"/>
    <property type="molecule type" value="Genomic_DNA"/>
</dbReference>
<feature type="domain" description="SANT" evidence="7">
    <location>
        <begin position="63"/>
        <end position="102"/>
    </location>
</feature>
<dbReference type="SUPFAM" id="SSF46689">
    <property type="entry name" value="Homeodomain-like"/>
    <property type="match status" value="2"/>
</dbReference>
<dbReference type="SMART" id="SM00717">
    <property type="entry name" value="SANT"/>
    <property type="match status" value="3"/>
</dbReference>
<sequence length="267" mass="29850">SNGQKTKVRQIWTPDEDRVLSRAVAKETPSHGTISWHRVAAHLPGRNNKDCRKRWHYSVSHTIKKGTWTKDEDEKLLKAVEKYGARWSKVAAVVGSRNGDQCWKRWYDCLDPRIDKSPWTAEEDGKLLQAVEAVGRNWSEIVTNNFPNRTSLSAKNRYSILQRRRDHAVDAWVVTQKANASAAMPTDNLTPFQNPETSYLSPSTAASGAVPTGYDAASSTDSLQQSPSMIADNWYSDDLLSETSTPAFSPDLSWAQWSPCPSTLALS</sequence>
<keyword evidence="1" id="KW-0805">Transcription regulation</keyword>
<organism evidence="9 10">
    <name type="scientific">Echria macrotheca</name>
    <dbReference type="NCBI Taxonomy" id="438768"/>
    <lineage>
        <taxon>Eukaryota</taxon>
        <taxon>Fungi</taxon>
        <taxon>Dikarya</taxon>
        <taxon>Ascomycota</taxon>
        <taxon>Pezizomycotina</taxon>
        <taxon>Sordariomycetes</taxon>
        <taxon>Sordariomycetidae</taxon>
        <taxon>Sordariales</taxon>
        <taxon>Schizotheciaceae</taxon>
        <taxon>Echria</taxon>
    </lineage>
</organism>
<keyword evidence="2 9" id="KW-0238">DNA-binding</keyword>
<feature type="domain" description="HTH myb-type" evidence="8">
    <location>
        <begin position="116"/>
        <end position="166"/>
    </location>
</feature>
<keyword evidence="3" id="KW-0804">Transcription</keyword>
<name>A0AAJ0B297_9PEZI</name>
<dbReference type="GO" id="GO:0001006">
    <property type="term" value="F:RNA polymerase III type 3 promoter sequence-specific DNA binding"/>
    <property type="evidence" value="ECO:0007669"/>
    <property type="project" value="TreeGrafter"/>
</dbReference>
<dbReference type="CDD" id="cd00167">
    <property type="entry name" value="SANT"/>
    <property type="match status" value="3"/>
</dbReference>
<keyword evidence="9" id="KW-0371">Homeobox</keyword>
<feature type="non-terminal residue" evidence="9">
    <location>
        <position position="1"/>
    </location>
</feature>
<evidence type="ECO:0000256" key="1">
    <source>
        <dbReference type="ARBA" id="ARBA00023015"/>
    </source>
</evidence>
<dbReference type="GO" id="GO:0000978">
    <property type="term" value="F:RNA polymerase II cis-regulatory region sequence-specific DNA binding"/>
    <property type="evidence" value="ECO:0007669"/>
    <property type="project" value="TreeGrafter"/>
</dbReference>
<dbReference type="InterPro" id="IPR017884">
    <property type="entry name" value="SANT_dom"/>
</dbReference>
<feature type="domain" description="Myb-like" evidence="6">
    <location>
        <begin position="60"/>
        <end position="110"/>
    </location>
</feature>
<dbReference type="PROSITE" id="PS50090">
    <property type="entry name" value="MYB_LIKE"/>
    <property type="match status" value="3"/>
</dbReference>
<evidence type="ECO:0000313" key="10">
    <source>
        <dbReference type="Proteomes" id="UP001239445"/>
    </source>
</evidence>
<feature type="non-terminal residue" evidence="9">
    <location>
        <position position="267"/>
    </location>
</feature>
<dbReference type="AlphaFoldDB" id="A0AAJ0B297"/>